<name>A0A0V8RRF0_9ACTO</name>
<evidence type="ECO:0000313" key="1">
    <source>
        <dbReference type="EMBL" id="KSW10530.1"/>
    </source>
</evidence>
<gene>
    <name evidence="1" type="ORF">APY09_08495</name>
</gene>
<keyword evidence="1" id="KW-0238">DNA-binding</keyword>
<protein>
    <submittedName>
        <fullName evidence="1">DNA-binding protein</fullName>
    </submittedName>
</protein>
<dbReference type="GO" id="GO:0003677">
    <property type="term" value="F:DNA binding"/>
    <property type="evidence" value="ECO:0007669"/>
    <property type="project" value="UniProtKB-KW"/>
</dbReference>
<reference evidence="1 2" key="1">
    <citation type="submission" date="2015-10" db="EMBL/GenBank/DDBJ databases">
        <title>Draft Genome of Actinomyces odontolyticus subsp. actinosynbacter strain XH001.</title>
        <authorList>
            <person name="Mclean J.S."/>
            <person name="He X."/>
        </authorList>
    </citation>
    <scope>NUCLEOTIDE SEQUENCE [LARGE SCALE GENOMIC DNA]</scope>
    <source>
        <strain evidence="1 2">XH001</strain>
    </source>
</reference>
<dbReference type="OrthoDB" id="3268233at2"/>
<sequence>MASWFAKVGAALGLDKDTRSLDAALDEDLARAARGVTPIRDVTDRSHALVFGTLLGMTYPPEEGAQRVLVATLYDGTDTLELRWPGRSSIPGLSVGQRLEVEGTVGRVGERLVIINPLYRVIAGEG</sequence>
<comment type="caution">
    <text evidence="1">The sequence shown here is derived from an EMBL/GenBank/DDBJ whole genome shotgun (WGS) entry which is preliminary data.</text>
</comment>
<accession>A0A0V8RRF0</accession>
<dbReference type="RefSeq" id="WP_060567400.1">
    <property type="nucleotide sequence ID" value="NZ_CP040006.1"/>
</dbReference>
<evidence type="ECO:0000313" key="2">
    <source>
        <dbReference type="Proteomes" id="UP000054686"/>
    </source>
</evidence>
<dbReference type="AlphaFoldDB" id="A0A0V8RRF0"/>
<organism evidence="1 2">
    <name type="scientific">Schaalia odontolytica</name>
    <dbReference type="NCBI Taxonomy" id="1660"/>
    <lineage>
        <taxon>Bacteria</taxon>
        <taxon>Bacillati</taxon>
        <taxon>Actinomycetota</taxon>
        <taxon>Actinomycetes</taxon>
        <taxon>Actinomycetales</taxon>
        <taxon>Actinomycetaceae</taxon>
        <taxon>Schaalia</taxon>
    </lineage>
</organism>
<dbReference type="Proteomes" id="UP000054686">
    <property type="component" value="Unassembled WGS sequence"/>
</dbReference>
<dbReference type="EMBL" id="LLVT01000003">
    <property type="protein sequence ID" value="KSW10530.1"/>
    <property type="molecule type" value="Genomic_DNA"/>
</dbReference>
<proteinExistence type="predicted"/>